<comment type="caution">
    <text evidence="1">The sequence shown here is derived from an EMBL/GenBank/DDBJ whole genome shotgun (WGS) entry which is preliminary data.</text>
</comment>
<evidence type="ECO:0000313" key="1">
    <source>
        <dbReference type="EMBL" id="TDR46781.1"/>
    </source>
</evidence>
<organism evidence="1 2">
    <name type="scientific">Tahibacter aquaticus</name>
    <dbReference type="NCBI Taxonomy" id="520092"/>
    <lineage>
        <taxon>Bacteria</taxon>
        <taxon>Pseudomonadati</taxon>
        <taxon>Pseudomonadota</taxon>
        <taxon>Gammaproteobacteria</taxon>
        <taxon>Lysobacterales</taxon>
        <taxon>Rhodanobacteraceae</taxon>
        <taxon>Tahibacter</taxon>
    </lineage>
</organism>
<dbReference type="Proteomes" id="UP000295293">
    <property type="component" value="Unassembled WGS sequence"/>
</dbReference>
<keyword evidence="2" id="KW-1185">Reference proteome</keyword>
<dbReference type="EMBL" id="SNZH01000003">
    <property type="protein sequence ID" value="TDR46781.1"/>
    <property type="molecule type" value="Genomic_DNA"/>
</dbReference>
<dbReference type="OrthoDB" id="9181188at2"/>
<accession>A0A4R6Z538</accession>
<sequence>MFTIMSNGPHDLSTNFWDSDIARGGFVFLSWNHGIARLLVPDTKAHTVNEMLTARHVVVSAATTVQGLEAIEILFEDGSDSPFVILCSAQQCDRRIADDPTPTSMTIWTRNGPAAMLPCVTRRAKETLCLSPWGSTIVRHKVFVPTRTSKSRKKGGRRRRG</sequence>
<gene>
    <name evidence="1" type="ORF">DFR29_103317</name>
</gene>
<dbReference type="AlphaFoldDB" id="A0A4R6Z538"/>
<protein>
    <submittedName>
        <fullName evidence="1">Uncharacterized protein</fullName>
    </submittedName>
</protein>
<proteinExistence type="predicted"/>
<dbReference type="RefSeq" id="WP_133817909.1">
    <property type="nucleotide sequence ID" value="NZ_SNZH01000003.1"/>
</dbReference>
<reference evidence="1 2" key="1">
    <citation type="submission" date="2019-03" db="EMBL/GenBank/DDBJ databases">
        <title>Genomic Encyclopedia of Type Strains, Phase IV (KMG-IV): sequencing the most valuable type-strain genomes for metagenomic binning, comparative biology and taxonomic classification.</title>
        <authorList>
            <person name="Goeker M."/>
        </authorList>
    </citation>
    <scope>NUCLEOTIDE SEQUENCE [LARGE SCALE GENOMIC DNA]</scope>
    <source>
        <strain evidence="1 2">DSM 21667</strain>
    </source>
</reference>
<evidence type="ECO:0000313" key="2">
    <source>
        <dbReference type="Proteomes" id="UP000295293"/>
    </source>
</evidence>
<name>A0A4R6Z538_9GAMM</name>